<gene>
    <name evidence="1" type="ordered locus">Rsph17025_1755</name>
</gene>
<dbReference type="BioCyc" id="RSPH349102:G1G8M-1809-MONOMER"/>
<dbReference type="HOGENOM" id="CLU_085951_0_1_5"/>
<sequence length="160" mass="16870">MNLVIVAPPSAPVVDLPRLKSHLRVSTGADDAQLAALEATAVAKLDGPGGILGRAILPQTWRQTFAGGPYILAMPDVTDVSVTADGEPVEAAIALDGRRTVVSLVGTAREVVVDFTCGLGAGDLEIAKVIICLYVEHLFDRSDLSPAYHDLVDKLCWARV</sequence>
<reference evidence="1" key="1">
    <citation type="submission" date="2007-04" db="EMBL/GenBank/DDBJ databases">
        <title>Complete sequence of chromosome of Rhodobacter sphaeroides ATCC 17025.</title>
        <authorList>
            <consortium name="US DOE Joint Genome Institute"/>
            <person name="Copeland A."/>
            <person name="Lucas S."/>
            <person name="Lapidus A."/>
            <person name="Barry K."/>
            <person name="Detter J.C."/>
            <person name="Glavina del Rio T."/>
            <person name="Hammon N."/>
            <person name="Israni S."/>
            <person name="Dalin E."/>
            <person name="Tice H."/>
            <person name="Pitluck S."/>
            <person name="Chertkov O."/>
            <person name="Brettin T."/>
            <person name="Bruce D."/>
            <person name="Han C."/>
            <person name="Schmutz J."/>
            <person name="Larimer F."/>
            <person name="Land M."/>
            <person name="Hauser L."/>
            <person name="Kyrpides N."/>
            <person name="Kim E."/>
            <person name="Richardson P."/>
            <person name="Mackenzie C."/>
            <person name="Choudhary M."/>
            <person name="Donohue T.J."/>
            <person name="Kaplan S."/>
        </authorList>
    </citation>
    <scope>NUCLEOTIDE SEQUENCE [LARGE SCALE GENOMIC DNA]</scope>
    <source>
        <strain evidence="1">ATCC 17025</strain>
    </source>
</reference>
<protein>
    <recommendedName>
        <fullName evidence="2">PhiE125 gp8 family phage protein</fullName>
    </recommendedName>
</protein>
<accession>A4WTD4</accession>
<name>A4WTD4_CERS5</name>
<dbReference type="EMBL" id="CP000661">
    <property type="protein sequence ID" value="ABP70648.1"/>
    <property type="molecule type" value="Genomic_DNA"/>
</dbReference>
<organism evidence="1">
    <name type="scientific">Cereibacter sphaeroides (strain ATCC 17025 / ATH 2.4.3)</name>
    <name type="common">Rhodobacter sphaeroides</name>
    <dbReference type="NCBI Taxonomy" id="349102"/>
    <lineage>
        <taxon>Bacteria</taxon>
        <taxon>Pseudomonadati</taxon>
        <taxon>Pseudomonadota</taxon>
        <taxon>Alphaproteobacteria</taxon>
        <taxon>Rhodobacterales</taxon>
        <taxon>Paracoccaceae</taxon>
        <taxon>Cereibacter</taxon>
    </lineage>
</organism>
<evidence type="ECO:0008006" key="2">
    <source>
        <dbReference type="Google" id="ProtNLM"/>
    </source>
</evidence>
<evidence type="ECO:0000313" key="1">
    <source>
        <dbReference type="EMBL" id="ABP70648.1"/>
    </source>
</evidence>
<dbReference type="AlphaFoldDB" id="A4WTD4"/>
<dbReference type="STRING" id="349102.Rsph17025_1755"/>
<dbReference type="KEGG" id="rsq:Rsph17025_1755"/>
<proteinExistence type="predicted"/>